<dbReference type="Gene3D" id="1.10.238.110">
    <property type="entry name" value="Diacylglycerol kinase alpha"/>
    <property type="match status" value="1"/>
</dbReference>
<evidence type="ECO:0000259" key="1">
    <source>
        <dbReference type="Pfam" id="PF14513"/>
    </source>
</evidence>
<protein>
    <recommendedName>
        <fullName evidence="1">Diacylglycerol kinase type I N-terminal domain-containing protein</fullName>
    </recommendedName>
</protein>
<evidence type="ECO:0000313" key="2">
    <source>
        <dbReference type="EMBL" id="KAK2145623.1"/>
    </source>
</evidence>
<reference evidence="2" key="1">
    <citation type="journal article" date="2023" name="Mol. Biol. Evol.">
        <title>Third-Generation Sequencing Reveals the Adaptive Role of the Epigenome in Three Deep-Sea Polychaetes.</title>
        <authorList>
            <person name="Perez M."/>
            <person name="Aroh O."/>
            <person name="Sun Y."/>
            <person name="Lan Y."/>
            <person name="Juniper S.K."/>
            <person name="Young C.R."/>
            <person name="Angers B."/>
            <person name="Qian P.Y."/>
        </authorList>
    </citation>
    <scope>NUCLEOTIDE SEQUENCE</scope>
    <source>
        <strain evidence="2">P08H-3</strain>
    </source>
</reference>
<evidence type="ECO:0000313" key="3">
    <source>
        <dbReference type="Proteomes" id="UP001208570"/>
    </source>
</evidence>
<dbReference type="Proteomes" id="UP001208570">
    <property type="component" value="Unassembled WGS sequence"/>
</dbReference>
<gene>
    <name evidence="2" type="ORF">LSH36_668g00009</name>
</gene>
<dbReference type="EMBL" id="JAODUP010000668">
    <property type="protein sequence ID" value="KAK2145623.1"/>
    <property type="molecule type" value="Genomic_DNA"/>
</dbReference>
<proteinExistence type="predicted"/>
<feature type="domain" description="Diacylglycerol kinase type I N-terminal" evidence="1">
    <location>
        <begin position="142"/>
        <end position="237"/>
    </location>
</feature>
<comment type="caution">
    <text evidence="2">The sequence shown here is derived from an EMBL/GenBank/DDBJ whole genome shotgun (WGS) entry which is preliminary data.</text>
</comment>
<dbReference type="Pfam" id="PF14513">
    <property type="entry name" value="DAG_kinase_N"/>
    <property type="match status" value="1"/>
</dbReference>
<name>A0AAD9J3E9_9ANNE</name>
<dbReference type="InterPro" id="IPR029477">
    <property type="entry name" value="DAG_kinase_typeI_N"/>
</dbReference>
<dbReference type="SUPFAM" id="SSF47473">
    <property type="entry name" value="EF-hand"/>
    <property type="match status" value="1"/>
</dbReference>
<dbReference type="AlphaFoldDB" id="A0AAD9J3E9"/>
<accession>A0AAD9J3E9</accession>
<dbReference type="InterPro" id="IPR038199">
    <property type="entry name" value="DGK_typeI_N_sf"/>
</dbReference>
<dbReference type="InterPro" id="IPR011992">
    <property type="entry name" value="EF-hand-dom_pair"/>
</dbReference>
<organism evidence="2 3">
    <name type="scientific">Paralvinella palmiformis</name>
    <dbReference type="NCBI Taxonomy" id="53620"/>
    <lineage>
        <taxon>Eukaryota</taxon>
        <taxon>Metazoa</taxon>
        <taxon>Spiralia</taxon>
        <taxon>Lophotrochozoa</taxon>
        <taxon>Annelida</taxon>
        <taxon>Polychaeta</taxon>
        <taxon>Sedentaria</taxon>
        <taxon>Canalipalpata</taxon>
        <taxon>Terebellida</taxon>
        <taxon>Terebelliformia</taxon>
        <taxon>Alvinellidae</taxon>
        <taxon>Paralvinella</taxon>
    </lineage>
</organism>
<keyword evidence="3" id="KW-1185">Reference proteome</keyword>
<sequence>MSVLLMCKERECLPDHNSMSVLLMCKERECLPDHNSMSVLLMCKERECLPDHNSMSVLLMCKERECLPDHNSMSVLLMCKERECLPDHNSMSVLLMCKERECLPDHNNGLGQLMPRGFGPADSLDSIWLVKLRCCAVISVNSSKTLKDVLEEFNGEGVLSKYNPEEPIDYEGFQLFMETYMEAEIPEDLCKHLFLSFMKRAGEVIGKSTTMPLASGTQLVSSRSLLLGKECNVKDVAVVASQTVCAPVVSQQVTEVASIATEKQHHTSAPSSLANINLASSHLSYGFF</sequence>